<sequence length="121" mass="12996">MTGERCLGKAAAGRRLAVPGTLILALLCPSTRLSCAIVHCSIMLRRPQGQSSARPSPRPPRRLSGRSDTALCAAAVSQRRAARPRHHSRPLRQPARGLAHAPKSASRSLQTQVSALLQPRQ</sequence>
<organism evidence="2 3">
    <name type="scientific">Tilletiopsis washingtonensis</name>
    <dbReference type="NCBI Taxonomy" id="58919"/>
    <lineage>
        <taxon>Eukaryota</taxon>
        <taxon>Fungi</taxon>
        <taxon>Dikarya</taxon>
        <taxon>Basidiomycota</taxon>
        <taxon>Ustilaginomycotina</taxon>
        <taxon>Exobasidiomycetes</taxon>
        <taxon>Entylomatales</taxon>
        <taxon>Entylomatales incertae sedis</taxon>
        <taxon>Tilletiopsis</taxon>
    </lineage>
</organism>
<accession>A0A316Z5G6</accession>
<dbReference type="AlphaFoldDB" id="A0A316Z5G6"/>
<dbReference type="GeneID" id="37273365"/>
<gene>
    <name evidence="2" type="ORF">FA09DRAFT_76306</name>
</gene>
<feature type="compositionally biased region" description="Basic residues" evidence="1">
    <location>
        <begin position="80"/>
        <end position="90"/>
    </location>
</feature>
<keyword evidence="3" id="KW-1185">Reference proteome</keyword>
<evidence type="ECO:0000256" key="1">
    <source>
        <dbReference type="SAM" id="MobiDB-lite"/>
    </source>
</evidence>
<feature type="compositionally biased region" description="Polar residues" evidence="1">
    <location>
        <begin position="105"/>
        <end position="121"/>
    </location>
</feature>
<dbReference type="RefSeq" id="XP_025596825.1">
    <property type="nucleotide sequence ID" value="XM_025745821.1"/>
</dbReference>
<feature type="region of interest" description="Disordered" evidence="1">
    <location>
        <begin position="46"/>
        <end position="121"/>
    </location>
</feature>
<dbReference type="EMBL" id="KZ819298">
    <property type="protein sequence ID" value="PWN96546.1"/>
    <property type="molecule type" value="Genomic_DNA"/>
</dbReference>
<protein>
    <submittedName>
        <fullName evidence="2">Uncharacterized protein</fullName>
    </submittedName>
</protein>
<feature type="compositionally biased region" description="Low complexity" evidence="1">
    <location>
        <begin position="46"/>
        <end position="55"/>
    </location>
</feature>
<evidence type="ECO:0000313" key="2">
    <source>
        <dbReference type="EMBL" id="PWN96546.1"/>
    </source>
</evidence>
<name>A0A316Z5G6_9BASI</name>
<evidence type="ECO:0000313" key="3">
    <source>
        <dbReference type="Proteomes" id="UP000245946"/>
    </source>
</evidence>
<reference evidence="2 3" key="1">
    <citation type="journal article" date="2018" name="Mol. Biol. Evol.">
        <title>Broad Genomic Sampling Reveals a Smut Pathogenic Ancestry of the Fungal Clade Ustilaginomycotina.</title>
        <authorList>
            <person name="Kijpornyongpan T."/>
            <person name="Mondo S.J."/>
            <person name="Barry K."/>
            <person name="Sandor L."/>
            <person name="Lee J."/>
            <person name="Lipzen A."/>
            <person name="Pangilinan J."/>
            <person name="LaButti K."/>
            <person name="Hainaut M."/>
            <person name="Henrissat B."/>
            <person name="Grigoriev I.V."/>
            <person name="Spatafora J.W."/>
            <person name="Aime M.C."/>
        </authorList>
    </citation>
    <scope>NUCLEOTIDE SEQUENCE [LARGE SCALE GENOMIC DNA]</scope>
    <source>
        <strain evidence="2 3">MCA 4186</strain>
    </source>
</reference>
<proteinExistence type="predicted"/>
<dbReference type="Proteomes" id="UP000245946">
    <property type="component" value="Unassembled WGS sequence"/>
</dbReference>